<name>A0ACC0VXS6_9STRA</name>
<dbReference type="EMBL" id="CM047585">
    <property type="protein sequence ID" value="KAI9910669.1"/>
    <property type="molecule type" value="Genomic_DNA"/>
</dbReference>
<dbReference type="Proteomes" id="UP001163321">
    <property type="component" value="Chromosome 6"/>
</dbReference>
<sequence length="165" mass="18343">MVASFQWPRHTSETPVEKVPMLMTTMLVTTLACMVTSWSSESWSVVQMEVVMALRKRSDKGCTCPTARGIGLNTVVPLAPDARALARTTAYLLKKKVLYAVTPSLGAKINPFVQQYYLTFLLETIAAVLIAEKKKHANTFLLVELMNPKQSNYMLEIVLVASPHI</sequence>
<keyword evidence="2" id="KW-1185">Reference proteome</keyword>
<organism evidence="1 2">
    <name type="scientific">Peronosclerospora sorghi</name>
    <dbReference type="NCBI Taxonomy" id="230839"/>
    <lineage>
        <taxon>Eukaryota</taxon>
        <taxon>Sar</taxon>
        <taxon>Stramenopiles</taxon>
        <taxon>Oomycota</taxon>
        <taxon>Peronosporomycetes</taxon>
        <taxon>Peronosporales</taxon>
        <taxon>Peronosporaceae</taxon>
        <taxon>Peronosclerospora</taxon>
    </lineage>
</organism>
<protein>
    <submittedName>
        <fullName evidence="1">Uncharacterized protein</fullName>
    </submittedName>
</protein>
<gene>
    <name evidence="1" type="ORF">PsorP6_010162</name>
</gene>
<evidence type="ECO:0000313" key="1">
    <source>
        <dbReference type="EMBL" id="KAI9910669.1"/>
    </source>
</evidence>
<evidence type="ECO:0000313" key="2">
    <source>
        <dbReference type="Proteomes" id="UP001163321"/>
    </source>
</evidence>
<accession>A0ACC0VXS6</accession>
<reference evidence="1 2" key="1">
    <citation type="journal article" date="2022" name="bioRxiv">
        <title>The genome of the oomycete Peronosclerospora sorghi, a cosmopolitan pathogen of maize and sorghum, is inflated with dispersed pseudogenes.</title>
        <authorList>
            <person name="Fletcher K."/>
            <person name="Martin F."/>
            <person name="Isakeit T."/>
            <person name="Cavanaugh K."/>
            <person name="Magill C."/>
            <person name="Michelmore R."/>
        </authorList>
    </citation>
    <scope>NUCLEOTIDE SEQUENCE [LARGE SCALE GENOMIC DNA]</scope>
    <source>
        <strain evidence="1">P6</strain>
    </source>
</reference>
<comment type="caution">
    <text evidence="1">The sequence shown here is derived from an EMBL/GenBank/DDBJ whole genome shotgun (WGS) entry which is preliminary data.</text>
</comment>
<proteinExistence type="predicted"/>